<keyword evidence="3" id="KW-0270">Exopolysaccharide synthesis</keyword>
<name>A0A5P6VQU8_PSEXY</name>
<evidence type="ECO:0000256" key="2">
    <source>
        <dbReference type="ARBA" id="ARBA00022679"/>
    </source>
</evidence>
<sequence>MNKPIDIVIPWVDEKDKKWQSEKNKYAKQDGIEFSNVRFQSWDNLHLWFRAIEKCMPWVNKVFLITCGQTPEFLNTENNKIRLVRHDEYIPSEYLPTFNSNTIEMNIHRIEDLSENFILFSDDVFPLKEIDEEYYFKNDLVCDEAVENIITTTSFGAVSRATRYAQVNNMFIINKYFHKREVQEKNWEKWYCEDYGDRLERTKACAYWYDFPGFYDPHMANAMKKSTLKKLWGLEPEALDAGSKDRFRGSADVTQYLIRYWQLCEGNFMPRRTQGKVFFPTIETYNEVIDAINNRLYPMISFNENCTPEEFEIIKRDINATLEKKFPLKSAFEK</sequence>
<feature type="domain" description="Stealth protein CR2 conserved region 2" evidence="4">
    <location>
        <begin position="38"/>
        <end position="139"/>
    </location>
</feature>
<comment type="similarity">
    <text evidence="1">Belongs to the stealth family.</text>
</comment>
<dbReference type="OrthoDB" id="9776077at2"/>
<dbReference type="AlphaFoldDB" id="A0A5P6VQU8"/>
<evidence type="ECO:0000256" key="3">
    <source>
        <dbReference type="ARBA" id="ARBA00023169"/>
    </source>
</evidence>
<dbReference type="GO" id="GO:0000271">
    <property type="term" value="P:polysaccharide biosynthetic process"/>
    <property type="evidence" value="ECO:0007669"/>
    <property type="project" value="UniProtKB-KW"/>
</dbReference>
<dbReference type="PANTHER" id="PTHR24045:SF0">
    <property type="entry name" value="N-ACETYLGLUCOSAMINE-1-PHOSPHOTRANSFERASE SUBUNITS ALPHA_BETA"/>
    <property type="match status" value="1"/>
</dbReference>
<dbReference type="RefSeq" id="WP_151623439.1">
    <property type="nucleotide sequence ID" value="NZ_CP043028.1"/>
</dbReference>
<dbReference type="Pfam" id="PF11380">
    <property type="entry name" value="Stealth_CR2"/>
    <property type="match status" value="1"/>
</dbReference>
<evidence type="ECO:0000313" key="5">
    <source>
        <dbReference type="EMBL" id="QFJ54986.1"/>
    </source>
</evidence>
<dbReference type="EMBL" id="CP043028">
    <property type="protein sequence ID" value="QFJ54986.1"/>
    <property type="molecule type" value="Genomic_DNA"/>
</dbReference>
<proteinExistence type="inferred from homology"/>
<accession>A0A5P6VQU8</accession>
<evidence type="ECO:0000256" key="1">
    <source>
        <dbReference type="ARBA" id="ARBA00007583"/>
    </source>
</evidence>
<organism evidence="5 6">
    <name type="scientific">Pseudobutyrivibrio xylanivorans</name>
    <dbReference type="NCBI Taxonomy" id="185007"/>
    <lineage>
        <taxon>Bacteria</taxon>
        <taxon>Bacillati</taxon>
        <taxon>Bacillota</taxon>
        <taxon>Clostridia</taxon>
        <taxon>Lachnospirales</taxon>
        <taxon>Lachnospiraceae</taxon>
        <taxon>Pseudobutyrivibrio</taxon>
    </lineage>
</organism>
<gene>
    <name evidence="5" type="ORF">FXF36_08990</name>
</gene>
<evidence type="ECO:0000313" key="6">
    <source>
        <dbReference type="Proteomes" id="UP000327030"/>
    </source>
</evidence>
<dbReference type="GO" id="GO:0016772">
    <property type="term" value="F:transferase activity, transferring phosphorus-containing groups"/>
    <property type="evidence" value="ECO:0007669"/>
    <property type="project" value="InterPro"/>
</dbReference>
<dbReference type="PANTHER" id="PTHR24045">
    <property type="match status" value="1"/>
</dbReference>
<keyword evidence="2" id="KW-0808">Transferase</keyword>
<dbReference type="InterPro" id="IPR047141">
    <property type="entry name" value="Stealth"/>
</dbReference>
<protein>
    <recommendedName>
        <fullName evidence="4">Stealth protein CR2 conserved region 2 domain-containing protein</fullName>
    </recommendedName>
</protein>
<reference evidence="6" key="1">
    <citation type="submission" date="2019-08" db="EMBL/GenBank/DDBJ databases">
        <title>Complete Genome Sequence of the Polysaccharide-Degrading Rumen Bacterium Pseudobutyrivibrio xylanivorans MA3014.</title>
        <authorList>
            <person name="Palevich N."/>
            <person name="Maclean P.H."/>
            <person name="Kelly W.J."/>
            <person name="Leahy S.C."/>
            <person name="Rakonjac J."/>
            <person name="Attwood G.T."/>
        </authorList>
    </citation>
    <scope>NUCLEOTIDE SEQUENCE [LARGE SCALE GENOMIC DNA]</scope>
    <source>
        <strain evidence="6">MA3014</strain>
    </source>
</reference>
<dbReference type="KEGG" id="pxv:FXF36_08990"/>
<dbReference type="Proteomes" id="UP000327030">
    <property type="component" value="Chromosome 1"/>
</dbReference>
<dbReference type="InterPro" id="IPR021520">
    <property type="entry name" value="Stealth_CR2"/>
</dbReference>
<evidence type="ECO:0000259" key="4">
    <source>
        <dbReference type="Pfam" id="PF11380"/>
    </source>
</evidence>